<keyword evidence="19" id="KW-0234">DNA repair</keyword>
<dbReference type="InterPro" id="IPR011604">
    <property type="entry name" value="PDDEXK-like_dom_sf"/>
</dbReference>
<dbReference type="EMBL" id="SDIL01000011">
    <property type="protein sequence ID" value="RXK41186.1"/>
    <property type="molecule type" value="Genomic_DNA"/>
</dbReference>
<keyword evidence="13" id="KW-0378">Hydrolase</keyword>
<evidence type="ECO:0000259" key="26">
    <source>
        <dbReference type="Pfam" id="PF13087"/>
    </source>
</evidence>
<evidence type="ECO:0000256" key="4">
    <source>
        <dbReference type="ARBA" id="ARBA00012551"/>
    </source>
</evidence>
<dbReference type="STRING" id="5217.A0A4Q1BT62"/>
<comment type="caution">
    <text evidence="27">The sequence shown here is derived from an EMBL/GenBank/DDBJ whole genome shotgun (WGS) entry which is preliminary data.</text>
</comment>
<dbReference type="GO" id="GO:0043139">
    <property type="term" value="F:5'-3' DNA helicase activity"/>
    <property type="evidence" value="ECO:0007669"/>
    <property type="project" value="TreeGrafter"/>
</dbReference>
<dbReference type="SUPFAM" id="SSF52540">
    <property type="entry name" value="P-loop containing nucleoside triphosphate hydrolases"/>
    <property type="match status" value="1"/>
</dbReference>
<dbReference type="GO" id="GO:0005634">
    <property type="term" value="C:nucleus"/>
    <property type="evidence" value="ECO:0007669"/>
    <property type="project" value="UniProtKB-SubCell"/>
</dbReference>
<dbReference type="CDD" id="cd18041">
    <property type="entry name" value="DEXXQc_DNA2"/>
    <property type="match status" value="1"/>
</dbReference>
<evidence type="ECO:0000256" key="7">
    <source>
        <dbReference type="ARBA" id="ARBA00022705"/>
    </source>
</evidence>
<keyword evidence="12" id="KW-0227">DNA damage</keyword>
<dbReference type="VEuPathDB" id="FungiDB:TREMEDRAFT_31469"/>
<evidence type="ECO:0000256" key="10">
    <source>
        <dbReference type="ARBA" id="ARBA00022741"/>
    </source>
</evidence>
<feature type="domain" description="DNA replication factor Dna2 N-terminal" evidence="24">
    <location>
        <begin position="220"/>
        <end position="429"/>
    </location>
</feature>
<dbReference type="InterPro" id="IPR047187">
    <property type="entry name" value="SF1_C_Upf1"/>
</dbReference>
<keyword evidence="28" id="KW-1185">Reference proteome</keyword>
<evidence type="ECO:0000256" key="5">
    <source>
        <dbReference type="ARBA" id="ARBA00021516"/>
    </source>
</evidence>
<dbReference type="PANTHER" id="PTHR43788">
    <property type="entry name" value="DNA2/NAM7 HELICASE FAMILY MEMBER"/>
    <property type="match status" value="1"/>
</dbReference>
<keyword evidence="10" id="KW-0547">Nucleotide-binding</keyword>
<evidence type="ECO:0000256" key="12">
    <source>
        <dbReference type="ARBA" id="ARBA00022763"/>
    </source>
</evidence>
<keyword evidence="15" id="KW-0067">ATP-binding</keyword>
<evidence type="ECO:0000256" key="20">
    <source>
        <dbReference type="ARBA" id="ARBA00023242"/>
    </source>
</evidence>
<dbReference type="OrthoDB" id="6513042at2759"/>
<evidence type="ECO:0000256" key="6">
    <source>
        <dbReference type="ARBA" id="ARBA00022485"/>
    </source>
</evidence>
<evidence type="ECO:0000313" key="28">
    <source>
        <dbReference type="Proteomes" id="UP000289152"/>
    </source>
</evidence>
<dbReference type="CDD" id="cd18808">
    <property type="entry name" value="SF1_C_Upf1"/>
    <property type="match status" value="1"/>
</dbReference>
<dbReference type="InterPro" id="IPR041677">
    <property type="entry name" value="DNA2/NAM7_AAA_11"/>
</dbReference>
<evidence type="ECO:0000256" key="17">
    <source>
        <dbReference type="ARBA" id="ARBA00023014"/>
    </source>
</evidence>
<feature type="domain" description="DNA2/NAM7 helicase-like C-terminal" evidence="26">
    <location>
        <begin position="981"/>
        <end position="1209"/>
    </location>
</feature>
<evidence type="ECO:0000259" key="25">
    <source>
        <dbReference type="Pfam" id="PF13086"/>
    </source>
</evidence>
<evidence type="ECO:0000256" key="21">
    <source>
        <dbReference type="ARBA" id="ARBA00023268"/>
    </source>
</evidence>
<evidence type="ECO:0000256" key="8">
    <source>
        <dbReference type="ARBA" id="ARBA00022722"/>
    </source>
</evidence>
<dbReference type="CDD" id="cd22318">
    <property type="entry name" value="DNA2_N-like"/>
    <property type="match status" value="1"/>
</dbReference>
<dbReference type="FunCoup" id="A0A4Q1BT62">
    <property type="interactions" value="336"/>
</dbReference>
<feature type="domain" description="DNA2/NAM7 helicase helicase" evidence="25">
    <location>
        <begin position="911"/>
        <end position="973"/>
    </location>
</feature>
<dbReference type="GO" id="GO:0006281">
    <property type="term" value="P:DNA repair"/>
    <property type="evidence" value="ECO:0007669"/>
    <property type="project" value="UniProtKB-KW"/>
</dbReference>
<proteinExistence type="inferred from homology"/>
<keyword evidence="17" id="KW-0411">Iron-sulfur</keyword>
<keyword evidence="7" id="KW-0235">DNA replication</keyword>
<dbReference type="GO" id="GO:0046872">
    <property type="term" value="F:metal ion binding"/>
    <property type="evidence" value="ECO:0007669"/>
    <property type="project" value="UniProtKB-KW"/>
</dbReference>
<sequence length="1251" mass="139307">MNKTRPALPSGQDGPRKRPKHARFASPSKDVAATENDFMDNLLAGIDASMFDDLVSSPVRPKSSQQRSPLRPKTRSPTTAISATRRAKVVKVEYEPPLEPSVVYKLDPPIYVESEVGVKVEAKPQIHDHDLLVDFDMGDLSAFDDDLFGESQLELKYPIRNPTVPKPPPGYRPTPWARCVVKGVVDGLRFSDGVIPPLDTLGPGSPSTVALGKTLVVTTKEGVTRVVHLKERWADLAICKGDIVNIISSTLNDPSLPIILTFKDPASFLILHPDLMLTMTSIANAMPCPRRPILQSLVKIPGPPSKSVLYGTMLHSLLQDALQQQDFSVDTTRKRLDAEMSKEERRMEIWGTGMSVEDVKNDVEMKACSGFESFGRKWIGPSPTGAGELHTTPGDSPSLLAINGLHEVEEDIWSPKWGLKGKVDASVQASIILDTTKRQTEVKENVAPLEIKTGRSVGVMAHRAQTMLYTLLMEERYGVPVPAGLLYYSQLDSILRVEARPNEIRALIFARNELASYLSKHRQIQGLSPSIKHTSTSESPGAIGDIEESFLPPTIDNARECKTCYAVDTCMLYRKTVDRVPVKEDDDLAESYKEKMGHMTERHVEFFRKWEALVSVEERELGRFRSQLWTMSARQREKTGRCFSDMIISSYSNDIGKSMAKIHRHTYTFMKSPQSSNPSGSLLSGHIAKGDPVTLSIEPDLLSLTRGFVIDLTSTSITIGVTYILDVYTLLARTSHRGDQSHSGRIVFRIDKDEMSTGMTRLRSNLSHLFHHQSDPRIRSSIVDLTKPSFSKHLSPLPNEIPDHLNEDQRKAMEKVLTAEDYSLILGMPGTGKTTTIAEIIKVLVKRGKTILLSSYTHSAVDTILMKLLNEEFGILRIGNIDKVHPEVKHLTLEAMGDSFDMEELNKKLMDPPVVAATCLAVDHPLFFKRKFDYCIVDEASQITLPTCLGPIRMANTFILVGDHYQLPPIVKSPLARQGGLDISLFKLLSTEHPESVTDLSLQYRMNEDIMMLSNRLIYDGRLKCGSEQVAKQSLILSHRKECREMFGVGGVSGYGRNGRNGGHEDEKMKEGCWIQDLFEERVKAVFVDTDHVPARDSKVGDLVQNEGEAELVCQLATALVSSGITQQSIAVITPYRQQIKLLSGRFSTLPNVEILTADRSQGRDKDVILISLVRSNESGYIGDLLRDWRRINVSFTRAKRKLVIFGSARTLSSDKLLGDFIGLMESQGWMYRLKKGADGQHIRQGCDSEG</sequence>
<dbReference type="InterPro" id="IPR050534">
    <property type="entry name" value="Coronavir_polyprotein_1ab"/>
</dbReference>
<keyword evidence="20" id="KW-0539">Nucleus</keyword>
<feature type="region of interest" description="Disordered" evidence="23">
    <location>
        <begin position="1"/>
        <end position="31"/>
    </location>
</feature>
<dbReference type="GO" id="GO:0006260">
    <property type="term" value="P:DNA replication"/>
    <property type="evidence" value="ECO:0007669"/>
    <property type="project" value="UniProtKB-KW"/>
</dbReference>
<protein>
    <recommendedName>
        <fullName evidence="5">DNA replication ATP-dependent helicase/nuclease DNA2</fullName>
        <ecNumber evidence="4">3.6.4.12</ecNumber>
    </recommendedName>
</protein>
<feature type="region of interest" description="Disordered" evidence="23">
    <location>
        <begin position="56"/>
        <end position="80"/>
    </location>
</feature>
<keyword evidence="14" id="KW-0347">Helicase</keyword>
<dbReference type="GO" id="GO:0016887">
    <property type="term" value="F:ATP hydrolysis activity"/>
    <property type="evidence" value="ECO:0007669"/>
    <property type="project" value="RHEA"/>
</dbReference>
<keyword evidence="18" id="KW-0238">DNA-binding</keyword>
<comment type="catalytic activity">
    <reaction evidence="22">
        <text>ATP + H2O = ADP + phosphate + H(+)</text>
        <dbReference type="Rhea" id="RHEA:13065"/>
        <dbReference type="ChEBI" id="CHEBI:15377"/>
        <dbReference type="ChEBI" id="CHEBI:15378"/>
        <dbReference type="ChEBI" id="CHEBI:30616"/>
        <dbReference type="ChEBI" id="CHEBI:43474"/>
        <dbReference type="ChEBI" id="CHEBI:456216"/>
        <dbReference type="EC" id="3.6.4.12"/>
    </reaction>
</comment>
<dbReference type="Pfam" id="PF13086">
    <property type="entry name" value="AAA_11"/>
    <property type="match status" value="2"/>
</dbReference>
<name>A0A4Q1BT62_TREME</name>
<evidence type="ECO:0000259" key="24">
    <source>
        <dbReference type="Pfam" id="PF08696"/>
    </source>
</evidence>
<dbReference type="FunFam" id="3.40.50.300:FF:000789">
    <property type="entry name" value="DNA replication ATP-dependent helicase/nuclease DNA2"/>
    <property type="match status" value="1"/>
</dbReference>
<keyword evidence="21" id="KW-0511">Multifunctional enzyme</keyword>
<keyword evidence="8" id="KW-0540">Nuclease</keyword>
<evidence type="ECO:0000313" key="27">
    <source>
        <dbReference type="EMBL" id="RXK41186.1"/>
    </source>
</evidence>
<evidence type="ECO:0000256" key="19">
    <source>
        <dbReference type="ARBA" id="ARBA00023204"/>
    </source>
</evidence>
<dbReference type="GO" id="GO:0005524">
    <property type="term" value="F:ATP binding"/>
    <property type="evidence" value="ECO:0007669"/>
    <property type="project" value="UniProtKB-KW"/>
</dbReference>
<keyword evidence="16" id="KW-0408">Iron</keyword>
<evidence type="ECO:0000256" key="3">
    <source>
        <dbReference type="ARBA" id="ARBA00007913"/>
    </source>
</evidence>
<dbReference type="InterPro" id="IPR027417">
    <property type="entry name" value="P-loop_NTPase"/>
</dbReference>
<evidence type="ECO:0000256" key="13">
    <source>
        <dbReference type="ARBA" id="ARBA00022801"/>
    </source>
</evidence>
<reference evidence="27 28" key="1">
    <citation type="submission" date="2016-06" db="EMBL/GenBank/DDBJ databases">
        <title>Evolution of pathogenesis and genome organization in the Tremellales.</title>
        <authorList>
            <person name="Cuomo C."/>
            <person name="Litvintseva A."/>
            <person name="Heitman J."/>
            <person name="Chen Y."/>
            <person name="Sun S."/>
            <person name="Springer D."/>
            <person name="Dromer F."/>
            <person name="Young S."/>
            <person name="Zeng Q."/>
            <person name="Chapman S."/>
            <person name="Gujja S."/>
            <person name="Saif S."/>
            <person name="Birren B."/>
        </authorList>
    </citation>
    <scope>NUCLEOTIDE SEQUENCE [LARGE SCALE GENOMIC DNA]</scope>
    <source>
        <strain evidence="27 28">ATCC 28783</strain>
    </source>
</reference>
<comment type="subcellular location">
    <subcellularLocation>
        <location evidence="2">Nucleus</location>
    </subcellularLocation>
</comment>
<dbReference type="FunFam" id="3.40.50.300:FF:001170">
    <property type="entry name" value="DNA replication helicase Dna2"/>
    <property type="match status" value="1"/>
</dbReference>
<dbReference type="Proteomes" id="UP000289152">
    <property type="component" value="Unassembled WGS sequence"/>
</dbReference>
<dbReference type="InParanoid" id="A0A4Q1BT62"/>
<dbReference type="Gene3D" id="3.40.50.300">
    <property type="entry name" value="P-loop containing nucleotide triphosphate hydrolases"/>
    <property type="match status" value="2"/>
</dbReference>
<evidence type="ECO:0000256" key="14">
    <source>
        <dbReference type="ARBA" id="ARBA00022806"/>
    </source>
</evidence>
<dbReference type="GO" id="GO:0003677">
    <property type="term" value="F:DNA binding"/>
    <property type="evidence" value="ECO:0007669"/>
    <property type="project" value="UniProtKB-KW"/>
</dbReference>
<keyword evidence="11" id="KW-0255">Endonuclease</keyword>
<evidence type="ECO:0000256" key="1">
    <source>
        <dbReference type="ARBA" id="ARBA00001966"/>
    </source>
</evidence>
<dbReference type="EC" id="3.6.4.12" evidence="4"/>
<evidence type="ECO:0000256" key="16">
    <source>
        <dbReference type="ARBA" id="ARBA00023004"/>
    </source>
</evidence>
<dbReference type="InterPro" id="IPR014808">
    <property type="entry name" value="DNA_replication_fac_Dna2_N"/>
</dbReference>
<dbReference type="Gene3D" id="3.90.320.10">
    <property type="match status" value="1"/>
</dbReference>
<dbReference type="InterPro" id="IPR026851">
    <property type="entry name" value="Dna2/JHS1_DEXXQ-box"/>
</dbReference>
<dbReference type="AlphaFoldDB" id="A0A4Q1BT62"/>
<keyword evidence="9" id="KW-0479">Metal-binding</keyword>
<organism evidence="27 28">
    <name type="scientific">Tremella mesenterica</name>
    <name type="common">Jelly fungus</name>
    <dbReference type="NCBI Taxonomy" id="5217"/>
    <lineage>
        <taxon>Eukaryota</taxon>
        <taxon>Fungi</taxon>
        <taxon>Dikarya</taxon>
        <taxon>Basidiomycota</taxon>
        <taxon>Agaricomycotina</taxon>
        <taxon>Tremellomycetes</taxon>
        <taxon>Tremellales</taxon>
        <taxon>Tremellaceae</taxon>
        <taxon>Tremella</taxon>
    </lineage>
</organism>
<evidence type="ECO:0000256" key="2">
    <source>
        <dbReference type="ARBA" id="ARBA00004123"/>
    </source>
</evidence>
<evidence type="ECO:0000256" key="23">
    <source>
        <dbReference type="SAM" id="MobiDB-lite"/>
    </source>
</evidence>
<dbReference type="GO" id="GO:0017116">
    <property type="term" value="F:single-stranded DNA helicase activity"/>
    <property type="evidence" value="ECO:0007669"/>
    <property type="project" value="InterPro"/>
</dbReference>
<feature type="domain" description="DNA2/NAM7 helicase helicase" evidence="25">
    <location>
        <begin position="804"/>
        <end position="896"/>
    </location>
</feature>
<dbReference type="GO" id="GO:0004519">
    <property type="term" value="F:endonuclease activity"/>
    <property type="evidence" value="ECO:0007669"/>
    <property type="project" value="UniProtKB-KW"/>
</dbReference>
<evidence type="ECO:0000256" key="9">
    <source>
        <dbReference type="ARBA" id="ARBA00022723"/>
    </source>
</evidence>
<evidence type="ECO:0000256" key="22">
    <source>
        <dbReference type="ARBA" id="ARBA00047995"/>
    </source>
</evidence>
<dbReference type="InterPro" id="IPR041679">
    <property type="entry name" value="DNA2/NAM7-like_C"/>
</dbReference>
<evidence type="ECO:0000256" key="11">
    <source>
        <dbReference type="ARBA" id="ARBA00022759"/>
    </source>
</evidence>
<dbReference type="GO" id="GO:0051539">
    <property type="term" value="F:4 iron, 4 sulfur cluster binding"/>
    <property type="evidence" value="ECO:0007669"/>
    <property type="project" value="UniProtKB-KW"/>
</dbReference>
<keyword evidence="6" id="KW-0004">4Fe-4S</keyword>
<accession>A0A4Q1BT62</accession>
<dbReference type="Pfam" id="PF08696">
    <property type="entry name" value="Dna2"/>
    <property type="match status" value="1"/>
</dbReference>
<evidence type="ECO:0000256" key="18">
    <source>
        <dbReference type="ARBA" id="ARBA00023125"/>
    </source>
</evidence>
<dbReference type="VEuPathDB" id="FungiDB:TREMEDRAFT_72495"/>
<comment type="cofactor">
    <cofactor evidence="1">
        <name>[4Fe-4S] cluster</name>
        <dbReference type="ChEBI" id="CHEBI:49883"/>
    </cofactor>
</comment>
<evidence type="ECO:0000256" key="15">
    <source>
        <dbReference type="ARBA" id="ARBA00022840"/>
    </source>
</evidence>
<gene>
    <name evidence="27" type="ORF">M231_01591</name>
</gene>
<dbReference type="Pfam" id="PF13087">
    <property type="entry name" value="AAA_12"/>
    <property type="match status" value="1"/>
</dbReference>
<dbReference type="PANTHER" id="PTHR43788:SF8">
    <property type="entry name" value="DNA-BINDING PROTEIN SMUBP-2"/>
    <property type="match status" value="1"/>
</dbReference>
<comment type="similarity">
    <text evidence="3">Belongs to the DNA2/NAM7 helicase family.</text>
</comment>